<comment type="caution">
    <text evidence="2">The sequence shown here is derived from an EMBL/GenBank/DDBJ whole genome shotgun (WGS) entry which is preliminary data.</text>
</comment>
<dbReference type="GO" id="GO:0006315">
    <property type="term" value="P:homing of group II introns"/>
    <property type="evidence" value="ECO:0007669"/>
    <property type="project" value="TreeGrafter"/>
</dbReference>
<accession>A0A427A0Q4</accession>
<reference evidence="2 3" key="1">
    <citation type="journal article" date="2014" name="Agronomy (Basel)">
        <title>A Draft Genome Sequence for Ensete ventricosum, the Drought-Tolerant Tree Against Hunger.</title>
        <authorList>
            <person name="Harrison J."/>
            <person name="Moore K.A."/>
            <person name="Paszkiewicz K."/>
            <person name="Jones T."/>
            <person name="Grant M."/>
            <person name="Ambacheew D."/>
            <person name="Muzemil S."/>
            <person name="Studholme D.J."/>
        </authorList>
    </citation>
    <scope>NUCLEOTIDE SEQUENCE [LARGE SCALE GENOMIC DNA]</scope>
</reference>
<dbReference type="EMBL" id="AMZH03004216">
    <property type="protein sequence ID" value="RRT69825.1"/>
    <property type="molecule type" value="Genomic_DNA"/>
</dbReference>
<sequence length="831" mass="93918">MWIGAGRRGAACLLRRINVSLSQTAMLHGIYPTADSSIYPFWLLVLAGRSTATRRNCTSNSMLEDIGESMSQTNMSSGSSVMSLAKSLACLPDESFASKEKKRPLTRMEHKRHIELRIKKRVKARYSNGKYHGLMSKVVANADTLHDSYDIIRLNSNVMLTSKKDDICFSSLAEEIASGEFEVQSNAWPIAAKTKCKDCLVLPKLKLRIVQEAIRLVLEVVYRPHFSKISHGCRSGRGQISALNYVSKEIGVRDWWFRLFINKEADQRVLSKLMSEMKDKVEDSELFCFIQSMFDAGVLNLVFGSFPKGHGLPQEGVLSPILTNIYLDNFDRQVFGICMRYEGLGTETGDTKDAPQSSKLRGWIRKQIKESDDTRVDRVNDGAGTRISACRYMDEIFVAVSGSKDVAMKIKDEMVGYLKNTLNLDVEDWMDDVSAITENSRGIQFVGTVVRLTTPASAELKAVHKLKDKVRLFASQKRETWDAMTLRIGKKWLAYGLRRIKESEIKQLGLSTPLLDHISQFRKDGMRTDHWFKSLLKIWMQDVNAKVESSEEVLLSEYIAEAAFPQDLRDAFYDFQKQANEYVSSETAAIVELLHSPCSHPNKPSTQGAVTTRLEAPMKFIKTSLHRYGLINLQGFPRHVCMLLLQDDELIISWFAGLVRRWLKWYSKLDNFGDIKLLMVECVRKSCIRTLAAKHRMHEVLVEKKFELEQHGIPSTEDDDDDDAVMESTSVDDESLMFGISGSGLCLLSLSRVKVPARAFNCFVMGCTVASPSMYTLHVKERQRFPGWRTGFATSIHPSLHGRRIGLCGQHVKDLYLGNISLQNVEFGALS</sequence>
<feature type="domain" description="Domain X" evidence="1">
    <location>
        <begin position="613"/>
        <end position="706"/>
    </location>
</feature>
<dbReference type="Pfam" id="PF01348">
    <property type="entry name" value="Intron_maturas2"/>
    <property type="match status" value="1"/>
</dbReference>
<name>A0A427A0Q4_ENSVE</name>
<proteinExistence type="predicted"/>
<dbReference type="GO" id="GO:0005739">
    <property type="term" value="C:mitochondrion"/>
    <property type="evidence" value="ECO:0007669"/>
    <property type="project" value="TreeGrafter"/>
</dbReference>
<dbReference type="PANTHER" id="PTHR33642">
    <property type="entry name" value="COX1/OXI3 INTRON 1 PROTEIN-RELATED"/>
    <property type="match status" value="1"/>
</dbReference>
<dbReference type="InterPro" id="IPR024937">
    <property type="entry name" value="Domain_X"/>
</dbReference>
<evidence type="ECO:0000259" key="1">
    <source>
        <dbReference type="Pfam" id="PF01348"/>
    </source>
</evidence>
<dbReference type="CDD" id="cd01651">
    <property type="entry name" value="RT_G2_intron"/>
    <property type="match status" value="1"/>
</dbReference>
<dbReference type="AlphaFoldDB" id="A0A427A0Q4"/>
<gene>
    <name evidence="2" type="ORF">B296_00032224</name>
</gene>
<organism evidence="2 3">
    <name type="scientific">Ensete ventricosum</name>
    <name type="common">Abyssinian banana</name>
    <name type="synonym">Musa ensete</name>
    <dbReference type="NCBI Taxonomy" id="4639"/>
    <lineage>
        <taxon>Eukaryota</taxon>
        <taxon>Viridiplantae</taxon>
        <taxon>Streptophyta</taxon>
        <taxon>Embryophyta</taxon>
        <taxon>Tracheophyta</taxon>
        <taxon>Spermatophyta</taxon>
        <taxon>Magnoliopsida</taxon>
        <taxon>Liliopsida</taxon>
        <taxon>Zingiberales</taxon>
        <taxon>Musaceae</taxon>
        <taxon>Ensete</taxon>
    </lineage>
</organism>
<dbReference type="Proteomes" id="UP000287651">
    <property type="component" value="Unassembled WGS sequence"/>
</dbReference>
<evidence type="ECO:0000313" key="3">
    <source>
        <dbReference type="Proteomes" id="UP000287651"/>
    </source>
</evidence>
<dbReference type="GO" id="GO:0003964">
    <property type="term" value="F:RNA-directed DNA polymerase activity"/>
    <property type="evidence" value="ECO:0007669"/>
    <property type="project" value="TreeGrafter"/>
</dbReference>
<protein>
    <recommendedName>
        <fullName evidence="1">Domain X domain-containing protein</fullName>
    </recommendedName>
</protein>
<dbReference type="GO" id="GO:0090615">
    <property type="term" value="P:mitochondrial mRNA processing"/>
    <property type="evidence" value="ECO:0007669"/>
    <property type="project" value="TreeGrafter"/>
</dbReference>
<dbReference type="PANTHER" id="PTHR33642:SF3">
    <property type="entry name" value="NUCLEAR INTRON MATURASE 4, MITOCHONDRIAL"/>
    <property type="match status" value="1"/>
</dbReference>
<evidence type="ECO:0000313" key="2">
    <source>
        <dbReference type="EMBL" id="RRT69825.1"/>
    </source>
</evidence>